<feature type="transmembrane region" description="Helical" evidence="7">
    <location>
        <begin position="9"/>
        <end position="29"/>
    </location>
</feature>
<feature type="transmembrane region" description="Helical" evidence="7">
    <location>
        <begin position="200"/>
        <end position="222"/>
    </location>
</feature>
<keyword evidence="6 7" id="KW-0472">Membrane</keyword>
<evidence type="ECO:0000256" key="2">
    <source>
        <dbReference type="ARBA" id="ARBA00022448"/>
    </source>
</evidence>
<evidence type="ECO:0000313" key="9">
    <source>
        <dbReference type="EMBL" id="MCU6794066.1"/>
    </source>
</evidence>
<comment type="subcellular location">
    <subcellularLocation>
        <location evidence="1 7">Cell membrane</location>
        <topology evidence="1 7">Multi-pass membrane protein</topology>
    </subcellularLocation>
</comment>
<name>A0ABT2UJ73_9BACL</name>
<evidence type="ECO:0000259" key="8">
    <source>
        <dbReference type="PROSITE" id="PS50928"/>
    </source>
</evidence>
<dbReference type="Gene3D" id="1.10.3720.10">
    <property type="entry name" value="MetI-like"/>
    <property type="match status" value="1"/>
</dbReference>
<evidence type="ECO:0000256" key="1">
    <source>
        <dbReference type="ARBA" id="ARBA00004651"/>
    </source>
</evidence>
<evidence type="ECO:0000256" key="3">
    <source>
        <dbReference type="ARBA" id="ARBA00022475"/>
    </source>
</evidence>
<feature type="transmembrane region" description="Helical" evidence="7">
    <location>
        <begin position="107"/>
        <end position="127"/>
    </location>
</feature>
<feature type="transmembrane region" description="Helical" evidence="7">
    <location>
        <begin position="171"/>
        <end position="188"/>
    </location>
</feature>
<dbReference type="Pfam" id="PF00528">
    <property type="entry name" value="BPD_transp_1"/>
    <property type="match status" value="1"/>
</dbReference>
<accession>A0ABT2UJ73</accession>
<dbReference type="InterPro" id="IPR035906">
    <property type="entry name" value="MetI-like_sf"/>
</dbReference>
<evidence type="ECO:0000256" key="4">
    <source>
        <dbReference type="ARBA" id="ARBA00022692"/>
    </source>
</evidence>
<keyword evidence="4 7" id="KW-0812">Transmembrane</keyword>
<dbReference type="CDD" id="cd06261">
    <property type="entry name" value="TM_PBP2"/>
    <property type="match status" value="1"/>
</dbReference>
<comment type="caution">
    <text evidence="9">The sequence shown here is derived from an EMBL/GenBank/DDBJ whole genome shotgun (WGS) entry which is preliminary data.</text>
</comment>
<evidence type="ECO:0000256" key="5">
    <source>
        <dbReference type="ARBA" id="ARBA00022989"/>
    </source>
</evidence>
<evidence type="ECO:0000256" key="6">
    <source>
        <dbReference type="ARBA" id="ARBA00023136"/>
    </source>
</evidence>
<dbReference type="PANTHER" id="PTHR43227">
    <property type="entry name" value="BLL4140 PROTEIN"/>
    <property type="match status" value="1"/>
</dbReference>
<dbReference type="PANTHER" id="PTHR43227:SF11">
    <property type="entry name" value="BLL4140 PROTEIN"/>
    <property type="match status" value="1"/>
</dbReference>
<keyword evidence="10" id="KW-1185">Reference proteome</keyword>
<evidence type="ECO:0000256" key="7">
    <source>
        <dbReference type="RuleBase" id="RU363032"/>
    </source>
</evidence>
<feature type="transmembrane region" description="Helical" evidence="7">
    <location>
        <begin position="71"/>
        <end position="95"/>
    </location>
</feature>
<protein>
    <submittedName>
        <fullName evidence="9">ABC transporter permease subunit</fullName>
    </submittedName>
</protein>
<proteinExistence type="inferred from homology"/>
<keyword evidence="3" id="KW-1003">Cell membrane</keyword>
<dbReference type="SUPFAM" id="SSF161098">
    <property type="entry name" value="MetI-like"/>
    <property type="match status" value="1"/>
</dbReference>
<dbReference type="InterPro" id="IPR050809">
    <property type="entry name" value="UgpAE/MalFG_permease"/>
</dbReference>
<feature type="domain" description="ABC transmembrane type-1" evidence="8">
    <location>
        <begin position="67"/>
        <end position="282"/>
    </location>
</feature>
<dbReference type="PROSITE" id="PS50928">
    <property type="entry name" value="ABC_TM1"/>
    <property type="match status" value="1"/>
</dbReference>
<reference evidence="9 10" key="1">
    <citation type="submission" date="2022-09" db="EMBL/GenBank/DDBJ databases">
        <authorList>
            <person name="Han X.L."/>
            <person name="Wang Q."/>
            <person name="Lu T."/>
        </authorList>
    </citation>
    <scope>NUCLEOTIDE SEQUENCE [LARGE SCALE GENOMIC DNA]</scope>
    <source>
        <strain evidence="9 10">WQ 127069</strain>
    </source>
</reference>
<comment type="similarity">
    <text evidence="7">Belongs to the binding-protein-dependent transport system permease family.</text>
</comment>
<keyword evidence="2 7" id="KW-0813">Transport</keyword>
<dbReference type="Proteomes" id="UP001652445">
    <property type="component" value="Unassembled WGS sequence"/>
</dbReference>
<sequence>MKAVLKYRTLYVMMIPILTYFFLFSYYPLVRGLIISFQNFRLIGNRPFVGFDNYLFVLKDPTFWTAFQNTLVIGGFTLAIGFIMPIILALSLNEVLSVWFKKLTQMIVYLPHLFSWVVVGGMWIMLLSPDTGIVNQILQLLGSAKPISFMSSTIYARSIMVFTAVWKDMGFIVILYLASIVSINPSLYEAARMDGANRWQLVRFVTLPSLASTMKVVIMLNVLSALRMFDQIIVMRNGAIASKVDVIMMYTFQKGILEFNIGTATAAGFIVILATLILTFITRLIIRYDDGGDK</sequence>
<gene>
    <name evidence="9" type="ORF">OB236_18345</name>
</gene>
<dbReference type="InterPro" id="IPR000515">
    <property type="entry name" value="MetI-like"/>
</dbReference>
<organism evidence="9 10">
    <name type="scientific">Paenibacillus baimaensis</name>
    <dbReference type="NCBI Taxonomy" id="2982185"/>
    <lineage>
        <taxon>Bacteria</taxon>
        <taxon>Bacillati</taxon>
        <taxon>Bacillota</taxon>
        <taxon>Bacilli</taxon>
        <taxon>Bacillales</taxon>
        <taxon>Paenibacillaceae</taxon>
        <taxon>Paenibacillus</taxon>
    </lineage>
</organism>
<keyword evidence="5 7" id="KW-1133">Transmembrane helix</keyword>
<dbReference type="EMBL" id="JAOQIO010000077">
    <property type="protein sequence ID" value="MCU6794066.1"/>
    <property type="molecule type" value="Genomic_DNA"/>
</dbReference>
<evidence type="ECO:0000313" key="10">
    <source>
        <dbReference type="Proteomes" id="UP001652445"/>
    </source>
</evidence>
<feature type="transmembrane region" description="Helical" evidence="7">
    <location>
        <begin position="264"/>
        <end position="286"/>
    </location>
</feature>
<dbReference type="RefSeq" id="WP_262685289.1">
    <property type="nucleotide sequence ID" value="NZ_JAOQIO010000077.1"/>
</dbReference>